<dbReference type="STRING" id="1238424.J07HQW1_01864"/>
<name>U1N5E4_9EURY</name>
<dbReference type="AlphaFoldDB" id="U1N5E4"/>
<evidence type="ECO:0000313" key="2">
    <source>
        <dbReference type="Proteomes" id="UP000030649"/>
    </source>
</evidence>
<proteinExistence type="predicted"/>
<dbReference type="EMBL" id="KE356560">
    <property type="protein sequence ID" value="ERG91830.1"/>
    <property type="molecule type" value="Genomic_DNA"/>
</dbReference>
<reference evidence="1 2" key="1">
    <citation type="journal article" date="2013" name="PLoS ONE">
        <title>Assembly-driven community genomics of a hypersaline microbial ecosystem.</title>
        <authorList>
            <person name="Podell S."/>
            <person name="Ugalde J.A."/>
            <person name="Narasingarao P."/>
            <person name="Banfield J.F."/>
            <person name="Heidelberg K.B."/>
            <person name="Allen E.E."/>
        </authorList>
    </citation>
    <scope>NUCLEOTIDE SEQUENCE [LARGE SCALE GENOMIC DNA]</scope>
    <source>
        <strain evidence="2">J07HQW1</strain>
    </source>
</reference>
<dbReference type="Proteomes" id="UP000030649">
    <property type="component" value="Unassembled WGS sequence"/>
</dbReference>
<protein>
    <submittedName>
        <fullName evidence="1">Uncharacterized protein</fullName>
    </submittedName>
</protein>
<dbReference type="HOGENOM" id="CLU_2581354_0_0_2"/>
<evidence type="ECO:0000313" key="1">
    <source>
        <dbReference type="EMBL" id="ERG91830.1"/>
    </source>
</evidence>
<accession>U1N5E4</accession>
<gene>
    <name evidence="1" type="ORF">J07HQW1_01864</name>
</gene>
<organism evidence="1 2">
    <name type="scientific">Haloquadratum walsbyi J07HQW1</name>
    <dbReference type="NCBI Taxonomy" id="1238424"/>
    <lineage>
        <taxon>Archaea</taxon>
        <taxon>Methanobacteriati</taxon>
        <taxon>Methanobacteriota</taxon>
        <taxon>Stenosarchaea group</taxon>
        <taxon>Halobacteria</taxon>
        <taxon>Halobacteriales</taxon>
        <taxon>Haloferacaceae</taxon>
        <taxon>Haloquadratum</taxon>
    </lineage>
</organism>
<sequence>MSLTTTGLTLESDHLTPTDEMVVSIRADGRVTASYPTDETACSRQRMRDVLARLMEHKHAWNIYAGLHESADDTCEETDD</sequence>